<reference evidence="1 2" key="2">
    <citation type="journal article" date="2022" name="Mol. Ecol. Resour.">
        <title>The genomes of chicory, endive, great burdock and yacon provide insights into Asteraceae paleo-polyploidization history and plant inulin production.</title>
        <authorList>
            <person name="Fan W."/>
            <person name="Wang S."/>
            <person name="Wang H."/>
            <person name="Wang A."/>
            <person name="Jiang F."/>
            <person name="Liu H."/>
            <person name="Zhao H."/>
            <person name="Xu D."/>
            <person name="Zhang Y."/>
        </authorList>
    </citation>
    <scope>NUCLEOTIDE SEQUENCE [LARGE SCALE GENOMIC DNA]</scope>
    <source>
        <strain evidence="2">cv. Yunnan</strain>
        <tissue evidence="1">Leaves</tissue>
    </source>
</reference>
<keyword evidence="2" id="KW-1185">Reference proteome</keyword>
<proteinExistence type="predicted"/>
<accession>A0ACB9IK13</accession>
<comment type="caution">
    <text evidence="1">The sequence shown here is derived from an EMBL/GenBank/DDBJ whole genome shotgun (WGS) entry which is preliminary data.</text>
</comment>
<dbReference type="Proteomes" id="UP001056120">
    <property type="component" value="Linkage Group LG08"/>
</dbReference>
<gene>
    <name evidence="1" type="ORF">L1987_23755</name>
</gene>
<reference evidence="2" key="1">
    <citation type="journal article" date="2022" name="Mol. Ecol. Resour.">
        <title>The genomes of chicory, endive, great burdock and yacon provide insights into Asteraceae palaeo-polyploidization history and plant inulin production.</title>
        <authorList>
            <person name="Fan W."/>
            <person name="Wang S."/>
            <person name="Wang H."/>
            <person name="Wang A."/>
            <person name="Jiang F."/>
            <person name="Liu H."/>
            <person name="Zhao H."/>
            <person name="Xu D."/>
            <person name="Zhang Y."/>
        </authorList>
    </citation>
    <scope>NUCLEOTIDE SEQUENCE [LARGE SCALE GENOMIC DNA]</scope>
    <source>
        <strain evidence="2">cv. Yunnan</strain>
    </source>
</reference>
<evidence type="ECO:0000313" key="1">
    <source>
        <dbReference type="EMBL" id="KAI3807820.1"/>
    </source>
</evidence>
<dbReference type="EMBL" id="CM042025">
    <property type="protein sequence ID" value="KAI3807820.1"/>
    <property type="molecule type" value="Genomic_DNA"/>
</dbReference>
<protein>
    <submittedName>
        <fullName evidence="1">Uncharacterized protein</fullName>
    </submittedName>
</protein>
<organism evidence="1 2">
    <name type="scientific">Smallanthus sonchifolius</name>
    <dbReference type="NCBI Taxonomy" id="185202"/>
    <lineage>
        <taxon>Eukaryota</taxon>
        <taxon>Viridiplantae</taxon>
        <taxon>Streptophyta</taxon>
        <taxon>Embryophyta</taxon>
        <taxon>Tracheophyta</taxon>
        <taxon>Spermatophyta</taxon>
        <taxon>Magnoliopsida</taxon>
        <taxon>eudicotyledons</taxon>
        <taxon>Gunneridae</taxon>
        <taxon>Pentapetalae</taxon>
        <taxon>asterids</taxon>
        <taxon>campanulids</taxon>
        <taxon>Asterales</taxon>
        <taxon>Asteraceae</taxon>
        <taxon>Asteroideae</taxon>
        <taxon>Heliantheae alliance</taxon>
        <taxon>Millerieae</taxon>
        <taxon>Smallanthus</taxon>
    </lineage>
</organism>
<name>A0ACB9IK13_9ASTR</name>
<evidence type="ECO:0000313" key="2">
    <source>
        <dbReference type="Proteomes" id="UP001056120"/>
    </source>
</evidence>
<sequence>MIGDSFRLNSVMSLLCLMMEFISLSIVKCHFDIEGFLMDMVIEELILAYCILPNKADTSDPAWTKRKILSTNKRTSCSLTSRKYSAIVRAVKPTLIRASA</sequence>